<dbReference type="Pfam" id="PF04069">
    <property type="entry name" value="OpuAC"/>
    <property type="match status" value="1"/>
</dbReference>
<gene>
    <name evidence="3" type="primary">opuCC</name>
    <name evidence="3" type="ORF">JF76_06140</name>
</gene>
<dbReference type="InterPro" id="IPR007210">
    <property type="entry name" value="ABC_Gly_betaine_transp_sub-bd"/>
</dbReference>
<dbReference type="AlphaFoldDB" id="A0A0F4LFG4"/>
<reference evidence="3 4" key="1">
    <citation type="submission" date="2014-12" db="EMBL/GenBank/DDBJ databases">
        <title>Comparative genomics of the lactic acid bacteria isolated from the honey bee gut.</title>
        <authorList>
            <person name="Ellegaard K.M."/>
            <person name="Tamarit D."/>
            <person name="Javelind E."/>
            <person name="Olofsson T."/>
            <person name="Andersson S.G."/>
            <person name="Vasquez A."/>
        </authorList>
    </citation>
    <scope>NUCLEOTIDE SEQUENCE [LARGE SCALE GENOMIC DNA]</scope>
    <source>
        <strain evidence="3 4">Biut2</strain>
    </source>
</reference>
<dbReference type="STRING" id="1218493.JF76_06140"/>
<proteinExistence type="predicted"/>
<dbReference type="SUPFAM" id="SSF53850">
    <property type="entry name" value="Periplasmic binding protein-like II"/>
    <property type="match status" value="1"/>
</dbReference>
<protein>
    <submittedName>
        <fullName evidence="3">Glycine betaine/L-proline ABC superfamily ATP binding cassette transporter, binding protein</fullName>
    </submittedName>
</protein>
<dbReference type="GO" id="GO:0022857">
    <property type="term" value="F:transmembrane transporter activity"/>
    <property type="evidence" value="ECO:0007669"/>
    <property type="project" value="InterPro"/>
</dbReference>
<evidence type="ECO:0000313" key="4">
    <source>
        <dbReference type="Proteomes" id="UP000033533"/>
    </source>
</evidence>
<accession>A0A0F4LFG4</accession>
<dbReference type="CDD" id="cd13608">
    <property type="entry name" value="PBP2_OpuCC_like"/>
    <property type="match status" value="1"/>
</dbReference>
<evidence type="ECO:0000313" key="3">
    <source>
        <dbReference type="EMBL" id="KJY56979.1"/>
    </source>
</evidence>
<dbReference type="GO" id="GO:0043190">
    <property type="term" value="C:ATP-binding cassette (ABC) transporter complex"/>
    <property type="evidence" value="ECO:0007669"/>
    <property type="project" value="InterPro"/>
</dbReference>
<dbReference type="HOGENOM" id="CLU_038355_1_0_9"/>
<organism evidence="3 4">
    <name type="scientific">Lactobacillus kullabergensis</name>
    <dbReference type="NCBI Taxonomy" id="1218493"/>
    <lineage>
        <taxon>Bacteria</taxon>
        <taxon>Bacillati</taxon>
        <taxon>Bacillota</taxon>
        <taxon>Bacilli</taxon>
        <taxon>Lactobacillales</taxon>
        <taxon>Lactobacillaceae</taxon>
        <taxon>Lactobacillus</taxon>
    </lineage>
</organism>
<dbReference type="EMBL" id="JXBY01000015">
    <property type="protein sequence ID" value="KJY56979.1"/>
    <property type="molecule type" value="Genomic_DNA"/>
</dbReference>
<evidence type="ECO:0000259" key="2">
    <source>
        <dbReference type="Pfam" id="PF04069"/>
    </source>
</evidence>
<dbReference type="PROSITE" id="PS51257">
    <property type="entry name" value="PROKAR_LIPOPROTEIN"/>
    <property type="match status" value="1"/>
</dbReference>
<feature type="signal peptide" evidence="1">
    <location>
        <begin position="1"/>
        <end position="23"/>
    </location>
</feature>
<dbReference type="PATRIC" id="fig|1218493.3.peg.658"/>
<feature type="domain" description="ABC-type glycine betaine transport system substrate-binding" evidence="2">
    <location>
        <begin position="37"/>
        <end position="301"/>
    </location>
</feature>
<dbReference type="Gene3D" id="3.40.190.10">
    <property type="entry name" value="Periplasmic binding protein-like II"/>
    <property type="match status" value="1"/>
</dbReference>
<feature type="chain" id="PRO_5002472522" evidence="1">
    <location>
        <begin position="24"/>
        <end position="311"/>
    </location>
</feature>
<keyword evidence="1" id="KW-0732">Signal</keyword>
<comment type="caution">
    <text evidence="3">The sequence shown here is derived from an EMBL/GenBank/DDBJ whole genome shotgun (WGS) entry which is preliminary data.</text>
</comment>
<name>A0A0F4LFG4_9LACO</name>
<dbReference type="Proteomes" id="UP000033533">
    <property type="component" value="Unassembled WGS sequence"/>
</dbReference>
<evidence type="ECO:0000256" key="1">
    <source>
        <dbReference type="SAM" id="SignalP"/>
    </source>
</evidence>
<dbReference type="Gene3D" id="3.40.190.120">
    <property type="entry name" value="Osmoprotection protein (prox), domain 2"/>
    <property type="match status" value="1"/>
</dbReference>
<sequence length="311" mass="35182">MKKYLQKILLMITTLLIMLTASACGLPGLSDSQGSEKNIRITALTTTESQIMANIVAQLIEHETSYKTSIVNNLGSAPMQHQALYRHDADIQAAAYDGGELTANLLLPAIKDSKKANDTVRREVKKRWDQTYLHTYGFANNYAFMVRAKDQKKYHLYKISDLKKVKDKFSFGVASEWVNAPGVGYPAFQTAYGMTFAKAHPMNIGLVYSALNSGKMDVILGYSTDGRIDSYNLHLLKDDKHFFPPYNCGMLINNYLLREHPELKPILTRLVGNVSVHDIRKMNFQVDDKLLEPSIVAHQFLVKHNYFRGEK</sequence>